<feature type="transmembrane region" description="Helical" evidence="5">
    <location>
        <begin position="69"/>
        <end position="87"/>
    </location>
</feature>
<feature type="transmembrane region" description="Helical" evidence="5">
    <location>
        <begin position="223"/>
        <end position="245"/>
    </location>
</feature>
<feature type="transmembrane region" description="Helical" evidence="5">
    <location>
        <begin position="468"/>
        <end position="486"/>
    </location>
</feature>
<feature type="transmembrane region" description="Helical" evidence="5">
    <location>
        <begin position="132"/>
        <end position="152"/>
    </location>
</feature>
<dbReference type="Proteomes" id="UP000776252">
    <property type="component" value="Unassembled WGS sequence"/>
</dbReference>
<evidence type="ECO:0000256" key="4">
    <source>
        <dbReference type="ARBA" id="ARBA00023136"/>
    </source>
</evidence>
<dbReference type="InterPro" id="IPR051533">
    <property type="entry name" value="WaaL-like"/>
</dbReference>
<feature type="transmembrane region" description="Helical" evidence="5">
    <location>
        <begin position="158"/>
        <end position="176"/>
    </location>
</feature>
<keyword evidence="2 5" id="KW-0812">Transmembrane</keyword>
<protein>
    <submittedName>
        <fullName evidence="7">O-antigen ligase family protein</fullName>
    </submittedName>
</protein>
<name>A0ABS6BP38_9CLOT</name>
<evidence type="ECO:0000256" key="1">
    <source>
        <dbReference type="ARBA" id="ARBA00004141"/>
    </source>
</evidence>
<evidence type="ECO:0000256" key="5">
    <source>
        <dbReference type="SAM" id="Phobius"/>
    </source>
</evidence>
<sequence length="492" mass="56652">MKFTQEIQDYFNYLKKYMYIILGLYTIIEIGLFIKIGTSNVLMFLCSIFVTLFVICSLILMFKEFVTASKIYAISMPIIPMVFYIMHRLHMDGIGQVLYIAYFAIYLITMIREYKNGVFDFSRLTTKYRKISILYVILLILAVISSVISIHVLEAFKLVLLSIITMMTYSIGMLCYKKNNKAFFKDILLYLCIGVTLSSIPDIIVTLYNLIFRDNINQHLYGVLGSNFMLGYTIIIIPFILLYAMNKGLSGKHNKMYQLLLLIQIINFSTQKSRGFLVTLAICFIVSIILDMKNWKKYVLVSIVVFSCMTYNVMHRWDMENVVADIKITGVESLTANNVKIWDRLIDQTKNRRPIWALAFGMIKDHPYLGVGPGHFKYYYLQYGGNPEKMYIDAHNIVLDLITEFGVIFSFTFMVAWIGGLLKSLLDIVKNRKGDFREFKWPGIIGITCLLIYGNVTGQSFMASANPLSVAPAFIFTVVMILMIYPEGKFDN</sequence>
<feature type="transmembrane region" description="Helical" evidence="5">
    <location>
        <begin position="397"/>
        <end position="419"/>
    </location>
</feature>
<keyword evidence="4 5" id="KW-0472">Membrane</keyword>
<evidence type="ECO:0000313" key="8">
    <source>
        <dbReference type="Proteomes" id="UP000776252"/>
    </source>
</evidence>
<gene>
    <name evidence="7" type="ORF">KPL37_02735</name>
</gene>
<dbReference type="RefSeq" id="WP_216145892.1">
    <property type="nucleotide sequence ID" value="NZ_JAHLDV010000003.1"/>
</dbReference>
<feature type="transmembrane region" description="Helical" evidence="5">
    <location>
        <begin position="439"/>
        <end position="456"/>
    </location>
</feature>
<reference evidence="7 8" key="1">
    <citation type="submission" date="2021-06" db="EMBL/GenBank/DDBJ databases">
        <title>Clostridia strains as spoilage organisms.</title>
        <authorList>
            <person name="Wambui J."/>
            <person name="Stephan R."/>
            <person name="Stevens M.J.A."/>
        </authorList>
    </citation>
    <scope>NUCLEOTIDE SEQUENCE [LARGE SCALE GENOMIC DNA]</scope>
    <source>
        <strain evidence="7 8">DSM 14204</strain>
    </source>
</reference>
<feature type="domain" description="O-antigen ligase-related" evidence="6">
    <location>
        <begin position="260"/>
        <end position="408"/>
    </location>
</feature>
<accession>A0ABS6BP38</accession>
<comment type="caution">
    <text evidence="7">The sequence shown here is derived from an EMBL/GenBank/DDBJ whole genome shotgun (WGS) entry which is preliminary data.</text>
</comment>
<keyword evidence="7" id="KW-0436">Ligase</keyword>
<comment type="subcellular location">
    <subcellularLocation>
        <location evidence="1">Membrane</location>
        <topology evidence="1">Multi-pass membrane protein</topology>
    </subcellularLocation>
</comment>
<evidence type="ECO:0000259" key="6">
    <source>
        <dbReference type="Pfam" id="PF04932"/>
    </source>
</evidence>
<feature type="transmembrane region" description="Helical" evidence="5">
    <location>
        <begin position="42"/>
        <end position="62"/>
    </location>
</feature>
<dbReference type="GO" id="GO:0016874">
    <property type="term" value="F:ligase activity"/>
    <property type="evidence" value="ECO:0007669"/>
    <property type="project" value="UniProtKB-KW"/>
</dbReference>
<feature type="transmembrane region" description="Helical" evidence="5">
    <location>
        <begin position="298"/>
        <end position="314"/>
    </location>
</feature>
<evidence type="ECO:0000256" key="3">
    <source>
        <dbReference type="ARBA" id="ARBA00022989"/>
    </source>
</evidence>
<feature type="transmembrane region" description="Helical" evidence="5">
    <location>
        <begin position="17"/>
        <end position="36"/>
    </location>
</feature>
<feature type="transmembrane region" description="Helical" evidence="5">
    <location>
        <begin position="275"/>
        <end position="292"/>
    </location>
</feature>
<proteinExistence type="predicted"/>
<keyword evidence="8" id="KW-1185">Reference proteome</keyword>
<keyword evidence="3 5" id="KW-1133">Transmembrane helix</keyword>
<dbReference type="PANTHER" id="PTHR37422">
    <property type="entry name" value="TEICHURONIC ACID BIOSYNTHESIS PROTEIN TUAE"/>
    <property type="match status" value="1"/>
</dbReference>
<dbReference type="EMBL" id="JAHLDV010000003">
    <property type="protein sequence ID" value="MBU3158690.1"/>
    <property type="molecule type" value="Genomic_DNA"/>
</dbReference>
<feature type="transmembrane region" description="Helical" evidence="5">
    <location>
        <begin position="188"/>
        <end position="211"/>
    </location>
</feature>
<feature type="transmembrane region" description="Helical" evidence="5">
    <location>
        <begin position="93"/>
        <end position="111"/>
    </location>
</feature>
<evidence type="ECO:0000256" key="2">
    <source>
        <dbReference type="ARBA" id="ARBA00022692"/>
    </source>
</evidence>
<evidence type="ECO:0000313" key="7">
    <source>
        <dbReference type="EMBL" id="MBU3158690.1"/>
    </source>
</evidence>
<dbReference type="InterPro" id="IPR007016">
    <property type="entry name" value="O-antigen_ligase-rel_domated"/>
</dbReference>
<dbReference type="PANTHER" id="PTHR37422:SF17">
    <property type="entry name" value="O-ANTIGEN LIGASE"/>
    <property type="match status" value="1"/>
</dbReference>
<organism evidence="7 8">
    <name type="scientific">Clostridium frigoris</name>
    <dbReference type="NCBI Taxonomy" id="205327"/>
    <lineage>
        <taxon>Bacteria</taxon>
        <taxon>Bacillati</taxon>
        <taxon>Bacillota</taxon>
        <taxon>Clostridia</taxon>
        <taxon>Eubacteriales</taxon>
        <taxon>Clostridiaceae</taxon>
        <taxon>Clostridium</taxon>
    </lineage>
</organism>
<dbReference type="Pfam" id="PF04932">
    <property type="entry name" value="Wzy_C"/>
    <property type="match status" value="1"/>
</dbReference>